<evidence type="ECO:0000259" key="4">
    <source>
        <dbReference type="PROSITE" id="PS01124"/>
    </source>
</evidence>
<dbReference type="SUPFAM" id="SSF46689">
    <property type="entry name" value="Homeodomain-like"/>
    <property type="match status" value="1"/>
</dbReference>
<dbReference type="PROSITE" id="PS01124">
    <property type="entry name" value="HTH_ARAC_FAMILY_2"/>
    <property type="match status" value="1"/>
</dbReference>
<name>A0ABV5VWJ4_9BACL</name>
<dbReference type="Gene3D" id="1.10.10.60">
    <property type="entry name" value="Homeodomain-like"/>
    <property type="match status" value="1"/>
</dbReference>
<dbReference type="InterPro" id="IPR050204">
    <property type="entry name" value="AraC_XylS_family_regulators"/>
</dbReference>
<dbReference type="PANTHER" id="PTHR46796">
    <property type="entry name" value="HTH-TYPE TRANSCRIPTIONAL ACTIVATOR RHAS-RELATED"/>
    <property type="match status" value="1"/>
</dbReference>
<evidence type="ECO:0000256" key="3">
    <source>
        <dbReference type="ARBA" id="ARBA00023163"/>
    </source>
</evidence>
<evidence type="ECO:0000313" key="5">
    <source>
        <dbReference type="EMBL" id="MFB9752643.1"/>
    </source>
</evidence>
<keyword evidence="2" id="KW-0238">DNA-binding</keyword>
<dbReference type="Proteomes" id="UP001589619">
    <property type="component" value="Unassembled WGS sequence"/>
</dbReference>
<evidence type="ECO:0000313" key="6">
    <source>
        <dbReference type="Proteomes" id="UP001589619"/>
    </source>
</evidence>
<protein>
    <submittedName>
        <fullName evidence="5">DUF6597 domain-containing transcriptional factor</fullName>
    </submittedName>
</protein>
<comment type="caution">
    <text evidence="5">The sequence shown here is derived from an EMBL/GenBank/DDBJ whole genome shotgun (WGS) entry which is preliminary data.</text>
</comment>
<evidence type="ECO:0000256" key="1">
    <source>
        <dbReference type="ARBA" id="ARBA00023015"/>
    </source>
</evidence>
<evidence type="ECO:0000256" key="2">
    <source>
        <dbReference type="ARBA" id="ARBA00023125"/>
    </source>
</evidence>
<dbReference type="SMART" id="SM00342">
    <property type="entry name" value="HTH_ARAC"/>
    <property type="match status" value="1"/>
</dbReference>
<organism evidence="5 6">
    <name type="scientific">Paenibacillus hodogayensis</name>
    <dbReference type="NCBI Taxonomy" id="279208"/>
    <lineage>
        <taxon>Bacteria</taxon>
        <taxon>Bacillati</taxon>
        <taxon>Bacillota</taxon>
        <taxon>Bacilli</taxon>
        <taxon>Bacillales</taxon>
        <taxon>Paenibacillaceae</taxon>
        <taxon>Paenibacillus</taxon>
    </lineage>
</organism>
<dbReference type="InterPro" id="IPR018060">
    <property type="entry name" value="HTH_AraC"/>
</dbReference>
<proteinExistence type="predicted"/>
<reference evidence="5 6" key="1">
    <citation type="submission" date="2024-09" db="EMBL/GenBank/DDBJ databases">
        <authorList>
            <person name="Sun Q."/>
            <person name="Mori K."/>
        </authorList>
    </citation>
    <scope>NUCLEOTIDE SEQUENCE [LARGE SCALE GENOMIC DNA]</scope>
    <source>
        <strain evidence="5 6">JCM 12520</strain>
    </source>
</reference>
<gene>
    <name evidence="5" type="ORF">ACFFNY_13835</name>
</gene>
<dbReference type="Pfam" id="PF20240">
    <property type="entry name" value="DUF6597"/>
    <property type="match status" value="1"/>
</dbReference>
<dbReference type="Pfam" id="PF12833">
    <property type="entry name" value="HTH_18"/>
    <property type="match status" value="1"/>
</dbReference>
<dbReference type="InterPro" id="IPR046532">
    <property type="entry name" value="DUF6597"/>
</dbReference>
<keyword evidence="1" id="KW-0805">Transcription regulation</keyword>
<feature type="domain" description="HTH araC/xylS-type" evidence="4">
    <location>
        <begin position="168"/>
        <end position="270"/>
    </location>
</feature>
<keyword evidence="3" id="KW-0804">Transcription</keyword>
<dbReference type="RefSeq" id="WP_344904234.1">
    <property type="nucleotide sequence ID" value="NZ_BAAAYO010000001.1"/>
</dbReference>
<dbReference type="InterPro" id="IPR009057">
    <property type="entry name" value="Homeodomain-like_sf"/>
</dbReference>
<keyword evidence="6" id="KW-1185">Reference proteome</keyword>
<accession>A0ABV5VWJ4</accession>
<sequence>MRAYVPVQPPVLQGETSDDHYRYREYAPSSRLEPYVACYWTVDSSAAAGPPLHRIVPDGCVDIIVDLRASGSSKASFAVGLMTAFEAFRLTSDYSLFGIRFFADRARLFLNYPVSEFTGSRILLEDIWGQEAKPFIEAVQSAGEAEEATGRVEAVLLHKLQSRQPRTEPLLQAAMGYLYASKGALSVGALAEQLSYSERTVRRVFQKELGISPKELLDIIRFQCILQEMHKGISPWRLTDIAAAYGYYDQSHWIGSFKRLYGLTPSQVLK</sequence>
<dbReference type="EMBL" id="JBHMAG010000012">
    <property type="protein sequence ID" value="MFB9752643.1"/>
    <property type="molecule type" value="Genomic_DNA"/>
</dbReference>